<dbReference type="SUPFAM" id="SSF53098">
    <property type="entry name" value="Ribonuclease H-like"/>
    <property type="match status" value="1"/>
</dbReference>
<accession>A0A843XNQ1</accession>
<dbReference type="GO" id="GO:0046983">
    <property type="term" value="F:protein dimerization activity"/>
    <property type="evidence" value="ECO:0007669"/>
    <property type="project" value="InterPro"/>
</dbReference>
<evidence type="ECO:0000259" key="1">
    <source>
        <dbReference type="Pfam" id="PF05699"/>
    </source>
</evidence>
<keyword evidence="3" id="KW-1185">Reference proteome</keyword>
<dbReference type="EMBL" id="NMUH01009997">
    <property type="protein sequence ID" value="MQM20615.1"/>
    <property type="molecule type" value="Genomic_DNA"/>
</dbReference>
<dbReference type="Proteomes" id="UP000652761">
    <property type="component" value="Unassembled WGS sequence"/>
</dbReference>
<reference evidence="2" key="1">
    <citation type="submission" date="2017-07" db="EMBL/GenBank/DDBJ databases">
        <title>Taro Niue Genome Assembly and Annotation.</title>
        <authorList>
            <person name="Atibalentja N."/>
            <person name="Keating K."/>
            <person name="Fields C.J."/>
        </authorList>
    </citation>
    <scope>NUCLEOTIDE SEQUENCE</scope>
    <source>
        <strain evidence="2">Niue_2</strain>
        <tissue evidence="2">Leaf</tissue>
    </source>
</reference>
<dbReference type="PANTHER" id="PTHR23272">
    <property type="entry name" value="BED FINGER-RELATED"/>
    <property type="match status" value="1"/>
</dbReference>
<feature type="domain" description="HAT C-terminal dimerisation" evidence="1">
    <location>
        <begin position="204"/>
        <end position="271"/>
    </location>
</feature>
<evidence type="ECO:0000313" key="2">
    <source>
        <dbReference type="EMBL" id="MQM20615.1"/>
    </source>
</evidence>
<evidence type="ECO:0000313" key="3">
    <source>
        <dbReference type="Proteomes" id="UP000652761"/>
    </source>
</evidence>
<gene>
    <name evidence="2" type="ORF">Taro_053638</name>
</gene>
<sequence length="276" mass="32017">MHLATLQWLEISKVVYVKGICWYVMVDFFISNKNFARVFYMLESYQKRKSHLRLYCFMRICQHLKDYLKKGFLHLAKIGLDYGDCPSFVDWEIASHVCDCLKVFYNATLTLCGIKYVISNLYFSDICIQIYGENTYIHIEKACSFFYELYVEYAMSMNIQGYALSSKLDATSTSFETKSNDTVHELKENFKKFLSQRISMSSQKTKLDVYLEESHSSNEVGFDIAKDIFAISVTSVVSESTFSTGSRVIDDNHSSLLPETMQVLIFTQDWLPSQKN</sequence>
<dbReference type="InterPro" id="IPR012337">
    <property type="entry name" value="RNaseH-like_sf"/>
</dbReference>
<dbReference type="AlphaFoldDB" id="A0A843XNQ1"/>
<dbReference type="InterPro" id="IPR008906">
    <property type="entry name" value="HATC_C_dom"/>
</dbReference>
<dbReference type="Pfam" id="PF05699">
    <property type="entry name" value="Dimer_Tnp_hAT"/>
    <property type="match status" value="1"/>
</dbReference>
<proteinExistence type="predicted"/>
<name>A0A843XNQ1_COLES</name>
<dbReference type="PANTHER" id="PTHR23272:SF184">
    <property type="entry name" value="OS03G0311250 PROTEIN"/>
    <property type="match status" value="1"/>
</dbReference>
<protein>
    <recommendedName>
        <fullName evidence="1">HAT C-terminal dimerisation domain-containing protein</fullName>
    </recommendedName>
</protein>
<feature type="non-terminal residue" evidence="2">
    <location>
        <position position="1"/>
    </location>
</feature>
<organism evidence="2 3">
    <name type="scientific">Colocasia esculenta</name>
    <name type="common">Wild taro</name>
    <name type="synonym">Arum esculentum</name>
    <dbReference type="NCBI Taxonomy" id="4460"/>
    <lineage>
        <taxon>Eukaryota</taxon>
        <taxon>Viridiplantae</taxon>
        <taxon>Streptophyta</taxon>
        <taxon>Embryophyta</taxon>
        <taxon>Tracheophyta</taxon>
        <taxon>Spermatophyta</taxon>
        <taxon>Magnoliopsida</taxon>
        <taxon>Liliopsida</taxon>
        <taxon>Araceae</taxon>
        <taxon>Aroideae</taxon>
        <taxon>Colocasieae</taxon>
        <taxon>Colocasia</taxon>
    </lineage>
</organism>
<comment type="caution">
    <text evidence="2">The sequence shown here is derived from an EMBL/GenBank/DDBJ whole genome shotgun (WGS) entry which is preliminary data.</text>
</comment>